<organism evidence="1 2">
    <name type="scientific">Pollutimonas subterranea</name>
    <dbReference type="NCBI Taxonomy" id="2045210"/>
    <lineage>
        <taxon>Bacteria</taxon>
        <taxon>Pseudomonadati</taxon>
        <taxon>Pseudomonadota</taxon>
        <taxon>Betaproteobacteria</taxon>
        <taxon>Burkholderiales</taxon>
        <taxon>Alcaligenaceae</taxon>
        <taxon>Pollutimonas</taxon>
    </lineage>
</organism>
<gene>
    <name evidence="1" type="ORF">CR159_13950</name>
</gene>
<proteinExistence type="predicted"/>
<dbReference type="AlphaFoldDB" id="A0A2N4U281"/>
<accession>A0A2N4U281</accession>
<keyword evidence="2" id="KW-1185">Reference proteome</keyword>
<name>A0A2N4U281_9BURK</name>
<comment type="caution">
    <text evidence="1">The sequence shown here is derived from an EMBL/GenBank/DDBJ whole genome shotgun (WGS) entry which is preliminary data.</text>
</comment>
<evidence type="ECO:0000313" key="1">
    <source>
        <dbReference type="EMBL" id="PLC49125.1"/>
    </source>
</evidence>
<evidence type="ECO:0000313" key="2">
    <source>
        <dbReference type="Proteomes" id="UP000234190"/>
    </source>
</evidence>
<reference evidence="1 2" key="1">
    <citation type="submission" date="2017-10" db="EMBL/GenBank/DDBJ databases">
        <title>Two draft genome sequences of Pusillimonas sp. strains isolated from a nitrate- and radionuclide-contaminated groundwater in Russia.</title>
        <authorList>
            <person name="Grouzdev D.S."/>
            <person name="Tourova T.P."/>
            <person name="Goeva M.A."/>
            <person name="Babich T.L."/>
            <person name="Sokolova D.S."/>
            <person name="Abdullin R."/>
            <person name="Poltaraus A.B."/>
            <person name="Toshchakov S.V."/>
            <person name="Nazina T.N."/>
        </authorList>
    </citation>
    <scope>NUCLEOTIDE SEQUENCE [LARGE SCALE GENOMIC DNA]</scope>
    <source>
        <strain evidence="1 2">JR1/69-3-13</strain>
    </source>
</reference>
<protein>
    <submittedName>
        <fullName evidence="1">Uncharacterized protein</fullName>
    </submittedName>
</protein>
<sequence>MRSATTQCVTERIPVGSYGLRLPDMVLLPSLLVASEPERIGAARGGDSPDGAVCCGVPIVEDGDVLLEGTSDPCNFGLAVFVVAGLSVPGTVL</sequence>
<dbReference type="EMBL" id="PDNW01000012">
    <property type="protein sequence ID" value="PLC49125.1"/>
    <property type="molecule type" value="Genomic_DNA"/>
</dbReference>
<dbReference type="Proteomes" id="UP000234190">
    <property type="component" value="Unassembled WGS sequence"/>
</dbReference>